<protein>
    <submittedName>
        <fullName evidence="1">Uncharacterized protein</fullName>
    </submittedName>
</protein>
<feature type="non-terminal residue" evidence="1">
    <location>
        <position position="1"/>
    </location>
</feature>
<evidence type="ECO:0000313" key="2">
    <source>
        <dbReference type="Proteomes" id="UP000234323"/>
    </source>
</evidence>
<dbReference type="EMBL" id="LLXI01007888">
    <property type="protein sequence ID" value="PKY62743.1"/>
    <property type="molecule type" value="Genomic_DNA"/>
</dbReference>
<dbReference type="AlphaFoldDB" id="A0A2I1HV71"/>
<organism evidence="1 2">
    <name type="scientific">Rhizophagus irregularis</name>
    <dbReference type="NCBI Taxonomy" id="588596"/>
    <lineage>
        <taxon>Eukaryota</taxon>
        <taxon>Fungi</taxon>
        <taxon>Fungi incertae sedis</taxon>
        <taxon>Mucoromycota</taxon>
        <taxon>Glomeromycotina</taxon>
        <taxon>Glomeromycetes</taxon>
        <taxon>Glomerales</taxon>
        <taxon>Glomeraceae</taxon>
        <taxon>Rhizophagus</taxon>
    </lineage>
</organism>
<sequence length="66" mass="7860">KDGLLDLGFSKIRFLAPQSRVIYDKRSLDSLEVEYTHSLELEYMISGFLLKWSVQYFIFRLRRTGL</sequence>
<reference evidence="1 2" key="1">
    <citation type="submission" date="2015-10" db="EMBL/GenBank/DDBJ databases">
        <title>Genome analyses suggest a sexual origin of heterokaryosis in a supposedly ancient asexual fungus.</title>
        <authorList>
            <person name="Ropars J."/>
            <person name="Sedzielewska K."/>
            <person name="Noel J."/>
            <person name="Charron P."/>
            <person name="Farinelli L."/>
            <person name="Marton T."/>
            <person name="Kruger M."/>
            <person name="Pelin A."/>
            <person name="Brachmann A."/>
            <person name="Corradi N."/>
        </authorList>
    </citation>
    <scope>NUCLEOTIDE SEQUENCE [LARGE SCALE GENOMIC DNA]</scope>
    <source>
        <strain evidence="1 2">A4</strain>
    </source>
</reference>
<keyword evidence="2" id="KW-1185">Reference proteome</keyword>
<dbReference type="Proteomes" id="UP000234323">
    <property type="component" value="Unassembled WGS sequence"/>
</dbReference>
<gene>
    <name evidence="1" type="ORF">RhiirA4_489789</name>
</gene>
<evidence type="ECO:0000313" key="1">
    <source>
        <dbReference type="EMBL" id="PKY62743.1"/>
    </source>
</evidence>
<name>A0A2I1HV71_9GLOM</name>
<comment type="caution">
    <text evidence="1">The sequence shown here is derived from an EMBL/GenBank/DDBJ whole genome shotgun (WGS) entry which is preliminary data.</text>
</comment>
<proteinExistence type="predicted"/>
<accession>A0A2I1HV71</accession>